<reference evidence="1" key="2">
    <citation type="journal article" date="2015" name="Data Brief">
        <title>Shoot transcriptome of the giant reed, Arundo donax.</title>
        <authorList>
            <person name="Barrero R.A."/>
            <person name="Guerrero F.D."/>
            <person name="Moolhuijzen P."/>
            <person name="Goolsby J.A."/>
            <person name="Tidwell J."/>
            <person name="Bellgard S.E."/>
            <person name="Bellgard M.I."/>
        </authorList>
    </citation>
    <scope>NUCLEOTIDE SEQUENCE</scope>
    <source>
        <tissue evidence="1">Shoot tissue taken approximately 20 cm above the soil surface</tissue>
    </source>
</reference>
<dbReference type="EMBL" id="GBRH01230901">
    <property type="protein sequence ID" value="JAD66994.1"/>
    <property type="molecule type" value="Transcribed_RNA"/>
</dbReference>
<name>A0A0A9BSF5_ARUDO</name>
<protein>
    <submittedName>
        <fullName evidence="1">Uncharacterized protein</fullName>
    </submittedName>
</protein>
<sequence length="37" mass="4117">MSFCPIYMLELVGGMLLSKLGVDVAGRTQERNWLQGC</sequence>
<proteinExistence type="predicted"/>
<evidence type="ECO:0000313" key="1">
    <source>
        <dbReference type="EMBL" id="JAD66994.1"/>
    </source>
</evidence>
<reference evidence="1" key="1">
    <citation type="submission" date="2014-09" db="EMBL/GenBank/DDBJ databases">
        <authorList>
            <person name="Magalhaes I.L.F."/>
            <person name="Oliveira U."/>
            <person name="Santos F.R."/>
            <person name="Vidigal T.H.D.A."/>
            <person name="Brescovit A.D."/>
            <person name="Santos A.J."/>
        </authorList>
    </citation>
    <scope>NUCLEOTIDE SEQUENCE</scope>
    <source>
        <tissue evidence="1">Shoot tissue taken approximately 20 cm above the soil surface</tissue>
    </source>
</reference>
<accession>A0A0A9BSF5</accession>
<organism evidence="1">
    <name type="scientific">Arundo donax</name>
    <name type="common">Giant reed</name>
    <name type="synonym">Donax arundinaceus</name>
    <dbReference type="NCBI Taxonomy" id="35708"/>
    <lineage>
        <taxon>Eukaryota</taxon>
        <taxon>Viridiplantae</taxon>
        <taxon>Streptophyta</taxon>
        <taxon>Embryophyta</taxon>
        <taxon>Tracheophyta</taxon>
        <taxon>Spermatophyta</taxon>
        <taxon>Magnoliopsida</taxon>
        <taxon>Liliopsida</taxon>
        <taxon>Poales</taxon>
        <taxon>Poaceae</taxon>
        <taxon>PACMAD clade</taxon>
        <taxon>Arundinoideae</taxon>
        <taxon>Arundineae</taxon>
        <taxon>Arundo</taxon>
    </lineage>
</organism>
<dbReference type="AlphaFoldDB" id="A0A0A9BSF5"/>